<evidence type="ECO:0000313" key="4">
    <source>
        <dbReference type="Proteomes" id="UP000613740"/>
    </source>
</evidence>
<gene>
    <name evidence="3" type="ORF">HYH02_008700</name>
</gene>
<proteinExistence type="predicted"/>
<organism evidence="3 4">
    <name type="scientific">Chlamydomonas schloesseri</name>
    <dbReference type="NCBI Taxonomy" id="2026947"/>
    <lineage>
        <taxon>Eukaryota</taxon>
        <taxon>Viridiplantae</taxon>
        <taxon>Chlorophyta</taxon>
        <taxon>core chlorophytes</taxon>
        <taxon>Chlorophyceae</taxon>
        <taxon>CS clade</taxon>
        <taxon>Chlamydomonadales</taxon>
        <taxon>Chlamydomonadaceae</taxon>
        <taxon>Chlamydomonas</taxon>
    </lineage>
</organism>
<feature type="region of interest" description="Disordered" evidence="1">
    <location>
        <begin position="27"/>
        <end position="55"/>
    </location>
</feature>
<reference evidence="3" key="1">
    <citation type="journal article" date="2020" name="bioRxiv">
        <title>Comparative genomics of Chlamydomonas.</title>
        <authorList>
            <person name="Craig R.J."/>
            <person name="Hasan A.R."/>
            <person name="Ness R.W."/>
            <person name="Keightley P.D."/>
        </authorList>
    </citation>
    <scope>NUCLEOTIDE SEQUENCE</scope>
    <source>
        <strain evidence="3">CCAP 11/173</strain>
    </source>
</reference>
<protein>
    <recommendedName>
        <fullName evidence="2">BACK domain-containing protein</fullName>
    </recommendedName>
</protein>
<feature type="domain" description="BACK" evidence="2">
    <location>
        <begin position="364"/>
        <end position="430"/>
    </location>
</feature>
<sequence length="624" mass="64083">MSDAVRKKLAKRFGSEERSDCQVLFFLEPEPEPERTGAASSVSSSTEHAHEHALATDAQGRVLVGAPLPAHSHVLSDGSERFCAELERWKVGAVAAAATGAAGSTAGAGAAAASDDRSAAASSSSPSGCAAADAHAPHPAKRQRVDGDGAAAAAVPATATATAAAPPPPPPPCPGGRMQLFVGLHHPDELRLAEALLRFMYTGEVSLRSAADLLRARPIALRLAVEGGVEACDSALRALFSTTHGSDASTAKSLVEELYTCRALLPEPASSAGADPTGPQLRAVLMASCRSAMVRSCKGMALPAAATAAPAAAGSGAGAGAAVAPAPAAAGAAPAAVPVGELLAFAFEDALAVLNNATALFKLRQLPAAALEALLASEGFGTDDEASVVVLLAEWRAANTEAAAQGDTLKRLLRQVRWPHVCDEYLLHVVPRVGWLGVSWERAAWLSSYARATLSSTRAALEVAALTYGASYELDAPGHIARRRPAARPLGARPFSMEVASAIASQASLDGAPFKWTDLKVCARGFMWTVAVAAAVDGCGVRLACGAPRVLASTFVGHAYPGKDVTLQVLNAAGGVACEEKSGTCHRCVGIGLSRVLKVKTGSQEERESLLRDGRLHGEVVWWE</sequence>
<feature type="region of interest" description="Disordered" evidence="1">
    <location>
        <begin position="117"/>
        <end position="176"/>
    </location>
</feature>
<feature type="compositionally biased region" description="Low complexity" evidence="1">
    <location>
        <begin position="150"/>
        <end position="164"/>
    </location>
</feature>
<feature type="compositionally biased region" description="Low complexity" evidence="1">
    <location>
        <begin position="117"/>
        <end position="134"/>
    </location>
</feature>
<keyword evidence="4" id="KW-1185">Reference proteome</keyword>
<evidence type="ECO:0000256" key="1">
    <source>
        <dbReference type="SAM" id="MobiDB-lite"/>
    </source>
</evidence>
<dbReference type="OrthoDB" id="10509921at2759"/>
<comment type="caution">
    <text evidence="3">The sequence shown here is derived from an EMBL/GenBank/DDBJ whole genome shotgun (WGS) entry which is preliminary data.</text>
</comment>
<feature type="compositionally biased region" description="Pro residues" evidence="1">
    <location>
        <begin position="165"/>
        <end position="174"/>
    </location>
</feature>
<dbReference type="Pfam" id="PF07707">
    <property type="entry name" value="BACK"/>
    <property type="match status" value="1"/>
</dbReference>
<dbReference type="AlphaFoldDB" id="A0A835WD66"/>
<evidence type="ECO:0000259" key="2">
    <source>
        <dbReference type="Pfam" id="PF07707"/>
    </source>
</evidence>
<accession>A0A835WD66</accession>
<dbReference type="Proteomes" id="UP000613740">
    <property type="component" value="Unassembled WGS sequence"/>
</dbReference>
<evidence type="ECO:0000313" key="3">
    <source>
        <dbReference type="EMBL" id="KAG2445232.1"/>
    </source>
</evidence>
<dbReference type="EMBL" id="JAEHOD010000027">
    <property type="protein sequence ID" value="KAG2445232.1"/>
    <property type="molecule type" value="Genomic_DNA"/>
</dbReference>
<dbReference type="InterPro" id="IPR011705">
    <property type="entry name" value="BACK"/>
</dbReference>
<name>A0A835WD66_9CHLO</name>